<organism evidence="5">
    <name type="scientific">Ignisphaera aggregans</name>
    <dbReference type="NCBI Taxonomy" id="334771"/>
    <lineage>
        <taxon>Archaea</taxon>
        <taxon>Thermoproteota</taxon>
        <taxon>Thermoprotei</taxon>
        <taxon>Desulfurococcales</taxon>
        <taxon>Desulfurococcaceae</taxon>
        <taxon>Ignisphaera</taxon>
    </lineage>
</organism>
<protein>
    <submittedName>
        <fullName evidence="5">ABC transporter ATP-binding protein</fullName>
    </submittedName>
</protein>
<dbReference type="PROSITE" id="PS00211">
    <property type="entry name" value="ABC_TRANSPORTER_1"/>
    <property type="match status" value="1"/>
</dbReference>
<name>A0A7C4NK50_9CREN</name>
<evidence type="ECO:0000259" key="3">
    <source>
        <dbReference type="PROSITE" id="PS50893"/>
    </source>
</evidence>
<dbReference type="PROSITE" id="PS50893">
    <property type="entry name" value="ABC_TRANSPORTER_2"/>
    <property type="match status" value="1"/>
</dbReference>
<dbReference type="PANTHER" id="PTHR43613:SF1">
    <property type="entry name" value="ABC TRANSPORTER, ATP-BINDING PROTEIN"/>
    <property type="match status" value="1"/>
</dbReference>
<dbReference type="GO" id="GO:0005524">
    <property type="term" value="F:ATP binding"/>
    <property type="evidence" value="ECO:0007669"/>
    <property type="project" value="UniProtKB-KW"/>
</dbReference>
<dbReference type="SUPFAM" id="SSF52540">
    <property type="entry name" value="P-loop containing nucleoside triphosphate hydrolases"/>
    <property type="match status" value="1"/>
</dbReference>
<evidence type="ECO:0000256" key="1">
    <source>
        <dbReference type="ARBA" id="ARBA00022741"/>
    </source>
</evidence>
<reference evidence="5" key="1">
    <citation type="journal article" date="2020" name="mSystems">
        <title>Genome- and Community-Level Interaction Insights into Carbon Utilization and Element Cycling Functions of Hydrothermarchaeota in Hydrothermal Sediment.</title>
        <authorList>
            <person name="Zhou Z."/>
            <person name="Liu Y."/>
            <person name="Xu W."/>
            <person name="Pan J."/>
            <person name="Luo Z.H."/>
            <person name="Li M."/>
        </authorList>
    </citation>
    <scope>NUCLEOTIDE SEQUENCE [LARGE SCALE GENOMIC DNA]</scope>
    <source>
        <strain evidence="5">SpSt-637</strain>
        <strain evidence="4">SpSt-667</strain>
    </source>
</reference>
<evidence type="ECO:0000256" key="2">
    <source>
        <dbReference type="ARBA" id="ARBA00022840"/>
    </source>
</evidence>
<feature type="domain" description="ABC transporter" evidence="3">
    <location>
        <begin position="9"/>
        <end position="241"/>
    </location>
</feature>
<dbReference type="Pfam" id="PF00005">
    <property type="entry name" value="ABC_tran"/>
    <property type="match status" value="1"/>
</dbReference>
<proteinExistence type="predicted"/>
<dbReference type="InterPro" id="IPR003593">
    <property type="entry name" value="AAA+_ATPase"/>
</dbReference>
<evidence type="ECO:0000313" key="4">
    <source>
        <dbReference type="EMBL" id="HGQ35513.1"/>
    </source>
</evidence>
<dbReference type="GO" id="GO:0016887">
    <property type="term" value="F:ATP hydrolysis activity"/>
    <property type="evidence" value="ECO:0007669"/>
    <property type="project" value="InterPro"/>
</dbReference>
<keyword evidence="1" id="KW-0547">Nucleotide-binding</keyword>
<comment type="caution">
    <text evidence="5">The sequence shown here is derived from an EMBL/GenBank/DDBJ whole genome shotgun (WGS) entry which is preliminary data.</text>
</comment>
<gene>
    <name evidence="5" type="ORF">ENU08_01920</name>
    <name evidence="4" type="ORF">ENU41_02390</name>
</gene>
<dbReference type="EMBL" id="DTCK01000013">
    <property type="protein sequence ID" value="HGQ35513.1"/>
    <property type="molecule type" value="Genomic_DNA"/>
</dbReference>
<accession>A0A7C4NK50</accession>
<evidence type="ECO:0000313" key="5">
    <source>
        <dbReference type="EMBL" id="HGQ63985.1"/>
    </source>
</evidence>
<dbReference type="EMBL" id="DTBD01000013">
    <property type="protein sequence ID" value="HGQ63985.1"/>
    <property type="molecule type" value="Genomic_DNA"/>
</dbReference>
<dbReference type="SMART" id="SM00382">
    <property type="entry name" value="AAA"/>
    <property type="match status" value="1"/>
</dbReference>
<dbReference type="Gene3D" id="3.40.50.300">
    <property type="entry name" value="P-loop containing nucleotide triphosphate hydrolases"/>
    <property type="match status" value="1"/>
</dbReference>
<dbReference type="InterPro" id="IPR027417">
    <property type="entry name" value="P-loop_NTPase"/>
</dbReference>
<sequence length="248" mass="27560">MGCSVNTTVVVENLTKVYQRNIRAVDNVSFCVYRGEIFGLIGPNGAGKTTTLRIIATILQPTFGRISVNGYDVVKDASKVRRIISFLPEEAGAYKYLTGLEFLEFVAKLYSKDRDKIREYVNVGIKLSGLGNRLNDKVKTYSKGMLRRLLVAKTLMVQPKLAILDEPTSGLDVVNAVHVREAIKSFVKENSGTVLLSSHNMLEVEYLCNRVAIMHKGRILAIGPPRELMEEYNASNLEEVFVKLVSGS</sequence>
<dbReference type="AlphaFoldDB" id="A0A7C4NK50"/>
<dbReference type="InterPro" id="IPR003439">
    <property type="entry name" value="ABC_transporter-like_ATP-bd"/>
</dbReference>
<dbReference type="PANTHER" id="PTHR43613">
    <property type="entry name" value="ABC TRANSPORTER, ATP-BINDING PROTEIN"/>
    <property type="match status" value="1"/>
</dbReference>
<keyword evidence="2 5" id="KW-0067">ATP-binding</keyword>
<dbReference type="InterPro" id="IPR017871">
    <property type="entry name" value="ABC_transporter-like_CS"/>
</dbReference>